<dbReference type="PANTHER" id="PTHR12526:SF630">
    <property type="entry name" value="GLYCOSYLTRANSFERASE"/>
    <property type="match status" value="1"/>
</dbReference>
<dbReference type="PANTHER" id="PTHR12526">
    <property type="entry name" value="GLYCOSYLTRANSFERASE"/>
    <property type="match status" value="1"/>
</dbReference>
<dbReference type="GO" id="GO:0016757">
    <property type="term" value="F:glycosyltransferase activity"/>
    <property type="evidence" value="ECO:0007669"/>
    <property type="project" value="InterPro"/>
</dbReference>
<name>Q7MAH2_WOLSU</name>
<feature type="domain" description="Glycosyl transferase family 1" evidence="1">
    <location>
        <begin position="172"/>
        <end position="323"/>
    </location>
</feature>
<evidence type="ECO:0000313" key="3">
    <source>
        <dbReference type="EMBL" id="CAE09407.1"/>
    </source>
</evidence>
<dbReference type="CAZy" id="GT4">
    <property type="family name" value="Glycosyltransferase Family 4"/>
</dbReference>
<organism evidence="4">
    <name type="scientific">Wolinella succinogenes (strain ATCC 29543 / DSM 1740 / CCUG 13145 / JCM 31913 / LMG 7466 / NCTC 11488 / FDC 602W)</name>
    <name type="common">Vibrio succinogenes</name>
    <dbReference type="NCBI Taxonomy" id="273121"/>
    <lineage>
        <taxon>Bacteria</taxon>
        <taxon>Pseudomonadati</taxon>
        <taxon>Campylobacterota</taxon>
        <taxon>Epsilonproteobacteria</taxon>
        <taxon>Campylobacterales</taxon>
        <taxon>Helicobacteraceae</taxon>
        <taxon>Wolinella</taxon>
    </lineage>
</organism>
<evidence type="ECO:0000259" key="1">
    <source>
        <dbReference type="Pfam" id="PF00534"/>
    </source>
</evidence>
<dbReference type="AlphaFoldDB" id="Q7MAH2"/>
<feature type="domain" description="Glycosyltransferase subfamily 4-like N-terminal" evidence="2">
    <location>
        <begin position="21"/>
        <end position="160"/>
    </location>
</feature>
<evidence type="ECO:0000259" key="2">
    <source>
        <dbReference type="Pfam" id="PF13439"/>
    </source>
</evidence>
<gene>
    <name evidence="3" type="ordered locus">WS0252</name>
</gene>
<dbReference type="EMBL" id="BX571657">
    <property type="protein sequence ID" value="CAE09407.1"/>
    <property type="molecule type" value="Genomic_DNA"/>
</dbReference>
<sequence length="356" mass="40583">MKKILVVSHGAALGGSPISGLNIGRHIDKNQFEVIYAFGEEREIFDIAKKEGFKVFFVPKRSYLTIWDYAKIICREKIDIVHLNTLTSYYKYPAMAAWLCRKKIVWFVRENPEEKRCVRLGKYINALADRIVTVSLDTAKKMFYANHAKLCTIYNGIDLKFKKIEGRERLCEELGLSAREKYILCVASLEERKGVKDLVRAFLSSLPKLQGYKLLIVGEDRTKEQRYFLELKELAKDSSEVIFYGKSQKIQQLLSLSELFVLPSYWEGMARVILEAMACGLPVVASDAGGNREQVMDGVNGFLFPPRDIQALSAALEKAILGGRTQLLGKNSRELLEKNFDIKETTKKIENLYKAL</sequence>
<keyword evidence="4" id="KW-1185">Reference proteome</keyword>
<dbReference type="eggNOG" id="COG0438">
    <property type="taxonomic scope" value="Bacteria"/>
</dbReference>
<dbReference type="Pfam" id="PF00534">
    <property type="entry name" value="Glycos_transf_1"/>
    <property type="match status" value="1"/>
</dbReference>
<dbReference type="RefSeq" id="WP_011138208.1">
    <property type="nucleotide sequence ID" value="NC_005090.1"/>
</dbReference>
<proteinExistence type="predicted"/>
<dbReference type="SUPFAM" id="SSF53756">
    <property type="entry name" value="UDP-Glycosyltransferase/glycogen phosphorylase"/>
    <property type="match status" value="1"/>
</dbReference>
<dbReference type="STRING" id="273121.WS0252"/>
<accession>Q7MAH2</accession>
<dbReference type="InterPro" id="IPR028098">
    <property type="entry name" value="Glyco_trans_4-like_N"/>
</dbReference>
<dbReference type="HOGENOM" id="CLU_009583_0_3_7"/>
<dbReference type="Gene3D" id="3.40.50.2000">
    <property type="entry name" value="Glycogen Phosphorylase B"/>
    <property type="match status" value="2"/>
</dbReference>
<reference evidence="3 4" key="1">
    <citation type="journal article" date="2003" name="Proc. Natl. Acad. Sci. U.S.A.">
        <title>Complete genome sequence and analysis of Wolinella succinogenes.</title>
        <authorList>
            <person name="Baar C."/>
            <person name="Eppinger M."/>
            <person name="Raddatz G."/>
            <person name="Simon JM."/>
            <person name="Lanz C."/>
            <person name="Klimmek O."/>
            <person name="Nandakumar R."/>
            <person name="Gross R."/>
            <person name="Rosinus A."/>
            <person name="Keller H."/>
            <person name="Jagtap P."/>
            <person name="Linke B."/>
            <person name="Meyer F."/>
            <person name="Lederer H."/>
            <person name="Schuster S.C."/>
        </authorList>
    </citation>
    <scope>NUCLEOTIDE SEQUENCE [LARGE SCALE GENOMIC DNA]</scope>
    <source>
        <strain evidence="4">ATCC 29543 / DSM 1740 / CCUG 13145 / JCM 31913 / LMG 7466 / NCTC 11488 / FDC 602W</strain>
    </source>
</reference>
<evidence type="ECO:0000313" key="4">
    <source>
        <dbReference type="Proteomes" id="UP000000422"/>
    </source>
</evidence>
<dbReference type="Pfam" id="PF13439">
    <property type="entry name" value="Glyco_transf_4"/>
    <property type="match status" value="1"/>
</dbReference>
<dbReference type="InterPro" id="IPR001296">
    <property type="entry name" value="Glyco_trans_1"/>
</dbReference>
<protein>
    <submittedName>
        <fullName evidence="3">PUTATIVE LIPOPOLYSACCHARIDE BIOSYNTHESIS PROTEIN</fullName>
    </submittedName>
</protein>
<dbReference type="DNASU" id="2554900"/>
<dbReference type="CDD" id="cd03801">
    <property type="entry name" value="GT4_PimA-like"/>
    <property type="match status" value="1"/>
</dbReference>
<dbReference type="Proteomes" id="UP000000422">
    <property type="component" value="Chromosome"/>
</dbReference>
<dbReference type="KEGG" id="wsu:WS0252"/>